<sequence>MNDKTNTLKSAIYGLAVGDALGVPYEFKFRGAFECTDMIGYGTHNQPEGTWSDDTSMALATCASVKACGRVDVDDIRDRFRRWLKEGAYTPFGEVFDCGNTCAEAIRSGRGCDDEWSNGNGSLMRIIPLAFVEGITDAEIEAVSAITHAHSLSKLACVCYVRIAIDLVNGVPLAESIKRHVPGNSKLSGAIGIENVLRSDGMGSSGYVVDTFVAAMWCLLTTDNYRDCVLKAVNLGSDTDTTAAVAGGLAGIMYGLEGIPDEWLSKMKSMDMIDQELFSSLQ</sequence>
<comment type="cofactor">
    <cofactor evidence="3">
        <name>Mg(2+)</name>
        <dbReference type="ChEBI" id="CHEBI:18420"/>
    </cofactor>
    <text evidence="3">Binds 2 magnesium ions per subunit.</text>
</comment>
<proteinExistence type="inferred from homology"/>
<dbReference type="AlphaFoldDB" id="A0A3R5ZMA3"/>
<dbReference type="EMBL" id="QRVK01000055">
    <property type="protein sequence ID" value="RGS36217.1"/>
    <property type="molecule type" value="Genomic_DNA"/>
</dbReference>
<accession>A0A3R5ZMA3</accession>
<dbReference type="SUPFAM" id="SSF101478">
    <property type="entry name" value="ADP-ribosylglycohydrolase"/>
    <property type="match status" value="1"/>
</dbReference>
<dbReference type="InterPro" id="IPR005502">
    <property type="entry name" value="Ribosyl_crysJ1"/>
</dbReference>
<evidence type="ECO:0000313" key="5">
    <source>
        <dbReference type="Proteomes" id="UP000283295"/>
    </source>
</evidence>
<feature type="binding site" evidence="3">
    <location>
        <position position="240"/>
    </location>
    <ligand>
        <name>Mg(2+)</name>
        <dbReference type="ChEBI" id="CHEBI:18420"/>
        <label>1</label>
    </ligand>
</feature>
<feature type="binding site" evidence="3">
    <location>
        <position position="238"/>
    </location>
    <ligand>
        <name>Mg(2+)</name>
        <dbReference type="ChEBI" id="CHEBI:18420"/>
        <label>1</label>
    </ligand>
</feature>
<dbReference type="GO" id="GO:0046872">
    <property type="term" value="F:metal ion binding"/>
    <property type="evidence" value="ECO:0007669"/>
    <property type="project" value="UniProtKB-KW"/>
</dbReference>
<evidence type="ECO:0000256" key="1">
    <source>
        <dbReference type="ARBA" id="ARBA00010702"/>
    </source>
</evidence>
<dbReference type="PANTHER" id="PTHR16222:SF24">
    <property type="entry name" value="ADP-RIBOSYLHYDROLASE ARH3"/>
    <property type="match status" value="1"/>
</dbReference>
<dbReference type="GO" id="GO:0016787">
    <property type="term" value="F:hydrolase activity"/>
    <property type="evidence" value="ECO:0007669"/>
    <property type="project" value="UniProtKB-KW"/>
</dbReference>
<reference evidence="4 5" key="1">
    <citation type="submission" date="2018-08" db="EMBL/GenBank/DDBJ databases">
        <title>A genome reference for cultivated species of the human gut microbiota.</title>
        <authorList>
            <person name="Zou Y."/>
            <person name="Xue W."/>
            <person name="Luo G."/>
        </authorList>
    </citation>
    <scope>NUCLEOTIDE SEQUENCE [LARGE SCALE GENOMIC DNA]</scope>
    <source>
        <strain evidence="4 5">AF22-21</strain>
    </source>
</reference>
<name>A0A3R5ZMA3_9FIRM</name>
<evidence type="ECO:0000256" key="3">
    <source>
        <dbReference type="PIRSR" id="PIRSR605502-1"/>
    </source>
</evidence>
<dbReference type="InterPro" id="IPR036705">
    <property type="entry name" value="Ribosyl_crysJ1_sf"/>
</dbReference>
<keyword evidence="3" id="KW-0479">Metal-binding</keyword>
<dbReference type="Proteomes" id="UP000283295">
    <property type="component" value="Unassembled WGS sequence"/>
</dbReference>
<comment type="similarity">
    <text evidence="1">Belongs to the ADP-ribosylglycohydrolase family.</text>
</comment>
<feature type="binding site" evidence="3">
    <location>
        <position position="53"/>
    </location>
    <ligand>
        <name>Mg(2+)</name>
        <dbReference type="ChEBI" id="CHEBI:18420"/>
        <label>1</label>
    </ligand>
</feature>
<dbReference type="PANTHER" id="PTHR16222">
    <property type="entry name" value="ADP-RIBOSYLGLYCOHYDROLASE"/>
    <property type="match status" value="1"/>
</dbReference>
<keyword evidence="3" id="KW-0460">Magnesium</keyword>
<organism evidence="4 5">
    <name type="scientific">Coprococcus eutactus</name>
    <dbReference type="NCBI Taxonomy" id="33043"/>
    <lineage>
        <taxon>Bacteria</taxon>
        <taxon>Bacillati</taxon>
        <taxon>Bacillota</taxon>
        <taxon>Clostridia</taxon>
        <taxon>Lachnospirales</taxon>
        <taxon>Lachnospiraceae</taxon>
        <taxon>Coprococcus</taxon>
    </lineage>
</organism>
<gene>
    <name evidence="4" type="ORF">DWX94_13185</name>
</gene>
<feature type="binding site" evidence="3">
    <location>
        <position position="241"/>
    </location>
    <ligand>
        <name>Mg(2+)</name>
        <dbReference type="ChEBI" id="CHEBI:18420"/>
        <label>1</label>
    </ligand>
</feature>
<dbReference type="Pfam" id="PF03747">
    <property type="entry name" value="ADP_ribosyl_GH"/>
    <property type="match status" value="1"/>
</dbReference>
<keyword evidence="2 4" id="KW-0378">Hydrolase</keyword>
<evidence type="ECO:0000313" key="4">
    <source>
        <dbReference type="EMBL" id="RGS36217.1"/>
    </source>
</evidence>
<dbReference type="OrthoDB" id="9798107at2"/>
<evidence type="ECO:0000256" key="2">
    <source>
        <dbReference type="ARBA" id="ARBA00022801"/>
    </source>
</evidence>
<feature type="binding site" evidence="3">
    <location>
        <position position="54"/>
    </location>
    <ligand>
        <name>Mg(2+)</name>
        <dbReference type="ChEBI" id="CHEBI:18420"/>
        <label>1</label>
    </ligand>
</feature>
<protein>
    <submittedName>
        <fullName evidence="4">ADP-ribosylglycohydrolase</fullName>
    </submittedName>
</protein>
<dbReference type="InterPro" id="IPR050792">
    <property type="entry name" value="ADP-ribosylglycohydrolase"/>
</dbReference>
<dbReference type="Gene3D" id="1.10.4080.10">
    <property type="entry name" value="ADP-ribosylation/Crystallin J1"/>
    <property type="match status" value="1"/>
</dbReference>
<comment type="caution">
    <text evidence="4">The sequence shown here is derived from an EMBL/GenBank/DDBJ whole genome shotgun (WGS) entry which is preliminary data.</text>
</comment>
<feature type="binding site" evidence="3">
    <location>
        <position position="52"/>
    </location>
    <ligand>
        <name>Mg(2+)</name>
        <dbReference type="ChEBI" id="CHEBI:18420"/>
        <label>1</label>
    </ligand>
</feature>